<accession>A0A8X8ZVX0</accession>
<evidence type="ECO:0000256" key="4">
    <source>
        <dbReference type="ARBA" id="ARBA00022777"/>
    </source>
</evidence>
<dbReference type="PANTHER" id="PTHR27002:SF1097">
    <property type="entry name" value="RECEPTOR-LIKE SERINE_THREONINE-PROTEIN KINASE"/>
    <property type="match status" value="1"/>
</dbReference>
<keyword evidence="1" id="KW-0723">Serine/threonine-protein kinase</keyword>
<comment type="caution">
    <text evidence="7">The sequence shown here is derived from an EMBL/GenBank/DDBJ whole genome shotgun (WGS) entry which is preliminary data.</text>
</comment>
<evidence type="ECO:0000313" key="7">
    <source>
        <dbReference type="EMBL" id="KAG6418918.1"/>
    </source>
</evidence>
<gene>
    <name evidence="7" type="ORF">SASPL_121125</name>
</gene>
<feature type="domain" description="Protein kinase" evidence="6">
    <location>
        <begin position="25"/>
        <end position="200"/>
    </location>
</feature>
<dbReference type="PROSITE" id="PS50011">
    <property type="entry name" value="PROTEIN_KINASE_DOM"/>
    <property type="match status" value="1"/>
</dbReference>
<dbReference type="Gene3D" id="1.10.510.10">
    <property type="entry name" value="Transferase(Phosphotransferase) domain 1"/>
    <property type="match status" value="1"/>
</dbReference>
<keyword evidence="3" id="KW-0547">Nucleotide-binding</keyword>
<evidence type="ECO:0000313" key="8">
    <source>
        <dbReference type="Proteomes" id="UP000298416"/>
    </source>
</evidence>
<dbReference type="Proteomes" id="UP000298416">
    <property type="component" value="Unassembled WGS sequence"/>
</dbReference>
<dbReference type="AlphaFoldDB" id="A0A8X8ZVX0"/>
<keyword evidence="2" id="KW-0808">Transferase</keyword>
<protein>
    <recommendedName>
        <fullName evidence="6">Protein kinase domain-containing protein</fullName>
    </recommendedName>
</protein>
<organism evidence="7">
    <name type="scientific">Salvia splendens</name>
    <name type="common">Scarlet sage</name>
    <dbReference type="NCBI Taxonomy" id="180675"/>
    <lineage>
        <taxon>Eukaryota</taxon>
        <taxon>Viridiplantae</taxon>
        <taxon>Streptophyta</taxon>
        <taxon>Embryophyta</taxon>
        <taxon>Tracheophyta</taxon>
        <taxon>Spermatophyta</taxon>
        <taxon>Magnoliopsida</taxon>
        <taxon>eudicotyledons</taxon>
        <taxon>Gunneridae</taxon>
        <taxon>Pentapetalae</taxon>
        <taxon>asterids</taxon>
        <taxon>lamiids</taxon>
        <taxon>Lamiales</taxon>
        <taxon>Lamiaceae</taxon>
        <taxon>Nepetoideae</taxon>
        <taxon>Mentheae</taxon>
        <taxon>Salviinae</taxon>
        <taxon>Salvia</taxon>
        <taxon>Salvia subgen. Calosphace</taxon>
        <taxon>core Calosphace</taxon>
    </lineage>
</organism>
<dbReference type="GO" id="GO:0004674">
    <property type="term" value="F:protein serine/threonine kinase activity"/>
    <property type="evidence" value="ECO:0007669"/>
    <property type="project" value="UniProtKB-KW"/>
</dbReference>
<evidence type="ECO:0000256" key="5">
    <source>
        <dbReference type="ARBA" id="ARBA00022840"/>
    </source>
</evidence>
<dbReference type="SUPFAM" id="SSF56112">
    <property type="entry name" value="Protein kinase-like (PK-like)"/>
    <property type="match status" value="1"/>
</dbReference>
<keyword evidence="4" id="KW-0418">Kinase</keyword>
<evidence type="ECO:0000256" key="1">
    <source>
        <dbReference type="ARBA" id="ARBA00022527"/>
    </source>
</evidence>
<proteinExistence type="predicted"/>
<sequence>MTQNNEDLELPVMKMTTTVQATNNFSMENMIGVGGFGPVYKGNMPSGEEIAVKRLSRSSGQGLEEFRNEVMIISGKKSRGYGPSDHYLNLLSHAWLLWKENKILELMDESLDDTFVECEVLRCMQVGLLCVQTFAHDRPIMSSVIPMLESDGTNLLQPKEPGFFVERNSSPAAMEVGSITSPSENETITITDFEHKSYML</sequence>
<reference evidence="7" key="1">
    <citation type="submission" date="2018-01" db="EMBL/GenBank/DDBJ databases">
        <authorList>
            <person name="Mao J.F."/>
        </authorList>
    </citation>
    <scope>NUCLEOTIDE SEQUENCE</scope>
    <source>
        <strain evidence="7">Huo1</strain>
        <tissue evidence="7">Leaf</tissue>
    </source>
</reference>
<dbReference type="PANTHER" id="PTHR27002">
    <property type="entry name" value="RECEPTOR-LIKE SERINE/THREONINE-PROTEIN KINASE SD1-8"/>
    <property type="match status" value="1"/>
</dbReference>
<evidence type="ECO:0000256" key="2">
    <source>
        <dbReference type="ARBA" id="ARBA00022679"/>
    </source>
</evidence>
<evidence type="ECO:0000256" key="3">
    <source>
        <dbReference type="ARBA" id="ARBA00022741"/>
    </source>
</evidence>
<dbReference type="InterPro" id="IPR011009">
    <property type="entry name" value="Kinase-like_dom_sf"/>
</dbReference>
<dbReference type="InterPro" id="IPR000719">
    <property type="entry name" value="Prot_kinase_dom"/>
</dbReference>
<reference evidence="7" key="2">
    <citation type="submission" date="2020-08" db="EMBL/GenBank/DDBJ databases">
        <title>Plant Genome Project.</title>
        <authorList>
            <person name="Zhang R.-G."/>
        </authorList>
    </citation>
    <scope>NUCLEOTIDE SEQUENCE</scope>
    <source>
        <strain evidence="7">Huo1</strain>
        <tissue evidence="7">Leaf</tissue>
    </source>
</reference>
<dbReference type="Gene3D" id="3.30.200.20">
    <property type="entry name" value="Phosphorylase Kinase, domain 1"/>
    <property type="match status" value="1"/>
</dbReference>
<name>A0A8X8ZVX0_SALSN</name>
<evidence type="ECO:0000259" key="6">
    <source>
        <dbReference type="PROSITE" id="PS50011"/>
    </source>
</evidence>
<dbReference type="GO" id="GO:0005886">
    <property type="term" value="C:plasma membrane"/>
    <property type="evidence" value="ECO:0007669"/>
    <property type="project" value="TreeGrafter"/>
</dbReference>
<keyword evidence="8" id="KW-1185">Reference proteome</keyword>
<dbReference type="GO" id="GO:0005524">
    <property type="term" value="F:ATP binding"/>
    <property type="evidence" value="ECO:0007669"/>
    <property type="project" value="UniProtKB-KW"/>
</dbReference>
<dbReference type="EMBL" id="PNBA02000007">
    <property type="protein sequence ID" value="KAG6418918.1"/>
    <property type="molecule type" value="Genomic_DNA"/>
</dbReference>
<keyword evidence="5" id="KW-0067">ATP-binding</keyword>